<organism evidence="2 3">
    <name type="scientific">Aeromonas hydrophila subsp. hydrophila (strain ATCC 7966 / DSM 30187 / BCRC 13018 / CCUG 14551 / JCM 1027 / KCTC 2358 / NCIMB 9240 / NCTC 8049)</name>
    <dbReference type="NCBI Taxonomy" id="380703"/>
    <lineage>
        <taxon>Bacteria</taxon>
        <taxon>Pseudomonadati</taxon>
        <taxon>Pseudomonadota</taxon>
        <taxon>Gammaproteobacteria</taxon>
        <taxon>Aeromonadales</taxon>
        <taxon>Aeromonadaceae</taxon>
        <taxon>Aeromonas</taxon>
    </lineage>
</organism>
<proteinExistence type="predicted"/>
<dbReference type="Proteomes" id="UP000000756">
    <property type="component" value="Chromosome"/>
</dbReference>
<dbReference type="AlphaFoldDB" id="A0KQE3"/>
<sequence length="37" mass="3712">MRSAATAGLASYSLPGMRSLNPDGHLPVAMPAAMTPA</sequence>
<dbReference type="EMBL" id="CP000462">
    <property type="protein sequence ID" value="ABK37733.1"/>
    <property type="molecule type" value="Genomic_DNA"/>
</dbReference>
<accession>A0KQE3</accession>
<keyword evidence="3" id="KW-1185">Reference proteome</keyword>
<dbReference type="HOGENOM" id="CLU_3339045_0_0_6"/>
<dbReference type="EnsemblBacteria" id="ABK37733">
    <property type="protein sequence ID" value="ABK37733"/>
    <property type="gene ID" value="AHA_4069"/>
</dbReference>
<dbReference type="KEGG" id="aha:AHA_4069"/>
<dbReference type="STRING" id="380703.AHA_4069"/>
<evidence type="ECO:0000313" key="2">
    <source>
        <dbReference type="EMBL" id="ABK37733.1"/>
    </source>
</evidence>
<reference evidence="2 3" key="1">
    <citation type="journal article" date="2006" name="J. Bacteriol.">
        <title>Genome sequence of Aeromonas hydrophila ATCC 7966T: jack of all trades.</title>
        <authorList>
            <person name="Seshadri R."/>
            <person name="Joseph S.W."/>
            <person name="Chopra A.K."/>
            <person name="Sha J."/>
            <person name="Shaw J."/>
            <person name="Graf J."/>
            <person name="Haft D."/>
            <person name="Wu M."/>
            <person name="Ren Q."/>
            <person name="Rosovitz M.J."/>
            <person name="Madupu R."/>
            <person name="Tallon L."/>
            <person name="Kim M."/>
            <person name="Jin S."/>
            <person name="Vuong H."/>
            <person name="Stine O.C."/>
            <person name="Ali A."/>
            <person name="Horneman A.J."/>
            <person name="Heidelberg J.F."/>
        </authorList>
    </citation>
    <scope>NUCLEOTIDE SEQUENCE [LARGE SCALE GENOMIC DNA]</scope>
    <source>
        <strain evidence="3">ATCC 7966 / DSM 30187 / BCRC 13018 / CCUG 14551 / JCM 1027 / KCTC 2358 / NCIMB 9240 / NCTC 8049</strain>
    </source>
</reference>
<feature type="region of interest" description="Disordered" evidence="1">
    <location>
        <begin position="13"/>
        <end position="37"/>
    </location>
</feature>
<dbReference type="OrthoDB" id="9882428at2"/>
<evidence type="ECO:0000256" key="1">
    <source>
        <dbReference type="SAM" id="MobiDB-lite"/>
    </source>
</evidence>
<gene>
    <name evidence="2" type="ordered locus">AHA_4069</name>
</gene>
<name>A0KQE3_AERHH</name>
<evidence type="ECO:0000313" key="3">
    <source>
        <dbReference type="Proteomes" id="UP000000756"/>
    </source>
</evidence>
<protein>
    <submittedName>
        <fullName evidence="2">Uncharacterized protein</fullName>
    </submittedName>
</protein>